<evidence type="ECO:0000313" key="5">
    <source>
        <dbReference type="Proteomes" id="UP000008181"/>
    </source>
</evidence>
<reference evidence="4 5" key="1">
    <citation type="journal article" date="2011" name="Nat. Biotechnol.">
        <title>Comparative genomic analysis of the thermophilic biomass-degrading fungi Myceliophthora thermophila and Thielavia terrestris.</title>
        <authorList>
            <person name="Berka R.M."/>
            <person name="Grigoriev I.V."/>
            <person name="Otillar R."/>
            <person name="Salamov A."/>
            <person name="Grimwood J."/>
            <person name="Reid I."/>
            <person name="Ishmael N."/>
            <person name="John T."/>
            <person name="Darmond C."/>
            <person name="Moisan M.-C."/>
            <person name="Henrissat B."/>
            <person name="Coutinho P.M."/>
            <person name="Lombard V."/>
            <person name="Natvig D.O."/>
            <person name="Lindquist E."/>
            <person name="Schmutz J."/>
            <person name="Lucas S."/>
            <person name="Harris P."/>
            <person name="Powlowski J."/>
            <person name="Bellemare A."/>
            <person name="Taylor D."/>
            <person name="Butler G."/>
            <person name="de Vries R.P."/>
            <person name="Allijn I.E."/>
            <person name="van den Brink J."/>
            <person name="Ushinsky S."/>
            <person name="Storms R."/>
            <person name="Powell A.J."/>
            <person name="Paulsen I.T."/>
            <person name="Elbourne L.D.H."/>
            <person name="Baker S.E."/>
            <person name="Magnuson J."/>
            <person name="LaBoissiere S."/>
            <person name="Clutterbuck A.J."/>
            <person name="Martinez D."/>
            <person name="Wogulis M."/>
            <person name="de Leon A.L."/>
            <person name="Rey M.W."/>
            <person name="Tsang A."/>
        </authorList>
    </citation>
    <scope>NUCLEOTIDE SEQUENCE [LARGE SCALE GENOMIC DNA]</scope>
    <source>
        <strain evidence="5">ATCC 38088 / NRRL 8126</strain>
    </source>
</reference>
<feature type="coiled-coil region" evidence="2">
    <location>
        <begin position="1098"/>
        <end position="1125"/>
    </location>
</feature>
<evidence type="ECO:0000256" key="3">
    <source>
        <dbReference type="SAM" id="MobiDB-lite"/>
    </source>
</evidence>
<feature type="region of interest" description="Disordered" evidence="3">
    <location>
        <begin position="29"/>
        <end position="71"/>
    </location>
</feature>
<dbReference type="OrthoDB" id="10248252at2759"/>
<dbReference type="PANTHER" id="PTHR19842:SF2">
    <property type="entry name" value="WD REPEAT PROTEIN (AFU_ORTHOLOGUE AFUA_5G04300)"/>
    <property type="match status" value="1"/>
</dbReference>
<name>G2RFV3_THETT</name>
<dbReference type="Proteomes" id="UP000008181">
    <property type="component" value="Chromosome 6"/>
</dbReference>
<keyword evidence="5" id="KW-1185">Reference proteome</keyword>
<dbReference type="STRING" id="578455.G2RFV3"/>
<keyword evidence="2" id="KW-0175">Coiled coil</keyword>
<feature type="region of interest" description="Disordered" evidence="3">
    <location>
        <begin position="175"/>
        <end position="247"/>
    </location>
</feature>
<dbReference type="GO" id="GO:0031932">
    <property type="term" value="C:TORC2 complex"/>
    <property type="evidence" value="ECO:0007669"/>
    <property type="project" value="InterPro"/>
</dbReference>
<dbReference type="GO" id="GO:0031929">
    <property type="term" value="P:TOR signaling"/>
    <property type="evidence" value="ECO:0007669"/>
    <property type="project" value="InterPro"/>
</dbReference>
<dbReference type="Gene3D" id="2.130.10.10">
    <property type="entry name" value="YVTN repeat-like/Quinoprotein amine dehydrogenase"/>
    <property type="match status" value="1"/>
</dbReference>
<dbReference type="InterPro" id="IPR001680">
    <property type="entry name" value="WD40_rpt"/>
</dbReference>
<dbReference type="RefSeq" id="XP_003658043.1">
    <property type="nucleotide sequence ID" value="XM_003657995.1"/>
</dbReference>
<dbReference type="SUPFAM" id="SSF50978">
    <property type="entry name" value="WD40 repeat-like"/>
    <property type="match status" value="1"/>
</dbReference>
<sequence length="1141" mass="127042">MSSTVTATTIPPTLLQTSQIAALYPANAQSLLTSPSRPPPQPPTTAGEAPTRVETASEPPRKRARHDSSVDPRLAECLQKQVFPHVDFQISTLPPDKVDTLKIGKQTVATLTGPEFTREYTRGNGTLSAEFEAKLAARATALVRTLSCHPDYQLTRPTTNAAPLPVLSTAPLPPRVETPVPVPRVPDGPRYSTSPIPVPAHDVPRYSTSPIPVPVIPGRTLTTKVPSNGTHPRSRSSSGATLVNRSRTPPEVIVLDDDDDDIPAKTAVVDARAKPRPKPEPAVIPPPAARHDAQESLPEDVRAYAHELVWRGRVPAGDEQGSQSTSKWFSKQRKPYITAADRVSAIAGAQSFVHLDPRELTSAYVFHVDFTVDELRYLHTLARQTLKLSAEKKRKDPKRGLRSLLKRNRHLIPDILDAFAREKQLPWRTRTDVENLFRDLIDRRTRSDPAVLTLDRDDSDRRGDLVRSSRINSLLFAREIAGQRGVGSMRCLDHFNNEFRKWREDGLEKRAEWTGCAGDIFTITWVSNDGFICGTTEHSDTHNQQYNKPGNLVLGSCSDITLRAYPEHRIVRPVVEKGENSTDAMRQSQDPWLYSSVVSSDYDAVHDRAFTCSFDRTAKIWKVDKSGASMRLLGEWVHGGNVNFVAASKHESGMVATAADVASEAVRIYNVDEANISGSPFRSYSCSRVTDDRGNTVSTEKWAYFPATMQWGLSDGVKHLLLVGYSPRSRTGDDNDIPELRRDTGELCLWDGLTGERWRVTSATTQNVFEVLWHPSQPCFIAATSPLGLDLEPSVRTQIRIFRPADKDEFGMKAYSPVMALDCTAMDINELTIMPNSFSFCYITAGCTDGNTYVWDTARGEKPIHILRHGEPIDEYRGDREREDVGVKFTAWGTTPDRFYTGSSDGVLKVWNVRSLSRPLVRNLLEAPAPITAGMFSPDKSRLVVGDASGRVYMLSINEEREQALTAIQVPLPGSGYKTVYHAPSIIPHPDPPAPTHDAQGRPIVAETGPALGRAYLANGHLERHPDPTIGVVQGPRYAETGLFRRELHFYDNPSLPLLAKTEAMQQEALKPRRSFLPTKKRWEQAYMLRPVKGVDSVQHLHARNRRLDLDIERALEEARLALERERINEIGDDDDLDFED</sequence>
<evidence type="ECO:0000313" key="4">
    <source>
        <dbReference type="EMBL" id="AEO71707.1"/>
    </source>
</evidence>
<feature type="compositionally biased region" description="Pro residues" evidence="3">
    <location>
        <begin position="175"/>
        <end position="186"/>
    </location>
</feature>
<gene>
    <name evidence="4" type="ORF">THITE_2124464</name>
</gene>
<dbReference type="HOGENOM" id="CLU_004531_0_0_1"/>
<proteinExistence type="inferred from homology"/>
<dbReference type="InterPro" id="IPR036322">
    <property type="entry name" value="WD40_repeat_dom_sf"/>
</dbReference>
<comment type="similarity">
    <text evidence="1">Belongs to the WD repeat LST8 family.</text>
</comment>
<dbReference type="KEGG" id="ttt:THITE_2124464"/>
<dbReference type="AlphaFoldDB" id="G2RFV3"/>
<dbReference type="PANTHER" id="PTHR19842">
    <property type="entry name" value="G BETA-LIKE PROTEIN GBL"/>
    <property type="match status" value="1"/>
</dbReference>
<dbReference type="GeneID" id="11521941"/>
<evidence type="ECO:0000256" key="2">
    <source>
        <dbReference type="SAM" id="Coils"/>
    </source>
</evidence>
<dbReference type="GO" id="GO:0032956">
    <property type="term" value="P:regulation of actin cytoskeleton organization"/>
    <property type="evidence" value="ECO:0007669"/>
    <property type="project" value="TreeGrafter"/>
</dbReference>
<dbReference type="GO" id="GO:0031931">
    <property type="term" value="C:TORC1 complex"/>
    <property type="evidence" value="ECO:0007669"/>
    <property type="project" value="InterPro"/>
</dbReference>
<organism evidence="4 5">
    <name type="scientific">Thermothielavioides terrestris (strain ATCC 38088 / NRRL 8126)</name>
    <name type="common">Thielavia terrestris</name>
    <dbReference type="NCBI Taxonomy" id="578455"/>
    <lineage>
        <taxon>Eukaryota</taxon>
        <taxon>Fungi</taxon>
        <taxon>Dikarya</taxon>
        <taxon>Ascomycota</taxon>
        <taxon>Pezizomycotina</taxon>
        <taxon>Sordariomycetes</taxon>
        <taxon>Sordariomycetidae</taxon>
        <taxon>Sordariales</taxon>
        <taxon>Chaetomiaceae</taxon>
        <taxon>Thermothielavioides</taxon>
        <taxon>Thermothielavioides terrestris</taxon>
    </lineage>
</organism>
<evidence type="ECO:0000256" key="1">
    <source>
        <dbReference type="ARBA" id="ARBA00009890"/>
    </source>
</evidence>
<protein>
    <submittedName>
        <fullName evidence="4">Uncharacterized protein</fullName>
    </submittedName>
</protein>
<dbReference type="InterPro" id="IPR037588">
    <property type="entry name" value="MLST8"/>
</dbReference>
<dbReference type="EMBL" id="CP003014">
    <property type="protein sequence ID" value="AEO71707.1"/>
    <property type="molecule type" value="Genomic_DNA"/>
</dbReference>
<dbReference type="SMART" id="SM00320">
    <property type="entry name" value="WD40"/>
    <property type="match status" value="5"/>
</dbReference>
<dbReference type="eggNOG" id="ENOG502RZG9">
    <property type="taxonomic scope" value="Eukaryota"/>
</dbReference>
<accession>G2RFV3</accession>
<dbReference type="InterPro" id="IPR015943">
    <property type="entry name" value="WD40/YVTN_repeat-like_dom_sf"/>
</dbReference>
<feature type="compositionally biased region" description="Polar residues" evidence="3">
    <location>
        <begin position="220"/>
        <end position="247"/>
    </location>
</feature>